<dbReference type="SUPFAM" id="SSF52141">
    <property type="entry name" value="Uracil-DNA glycosylase-like"/>
    <property type="match status" value="1"/>
</dbReference>
<keyword evidence="2 5" id="KW-0227">DNA damage</keyword>
<keyword evidence="4 5" id="KW-0234">DNA repair</keyword>
<evidence type="ECO:0000313" key="9">
    <source>
        <dbReference type="EMBL" id="GAT92415.1"/>
    </source>
</evidence>
<dbReference type="GO" id="GO:0004844">
    <property type="term" value="F:uracil DNA N-glycosylase activity"/>
    <property type="evidence" value="ECO:0007669"/>
    <property type="project" value="UniProtKB-UniRule"/>
</dbReference>
<evidence type="ECO:0000256" key="7">
    <source>
        <dbReference type="RuleBase" id="RU003780"/>
    </source>
</evidence>
<dbReference type="EMBL" id="BDEQ01000001">
    <property type="protein sequence ID" value="GAT92415.1"/>
    <property type="molecule type" value="Genomic_DNA"/>
</dbReference>
<proteinExistence type="inferred from homology"/>
<dbReference type="InterPro" id="IPR018085">
    <property type="entry name" value="Ura-DNA_Glyclase_AS"/>
</dbReference>
<dbReference type="NCBIfam" id="NF003588">
    <property type="entry name" value="PRK05254.1-1"/>
    <property type="match status" value="1"/>
</dbReference>
<dbReference type="Pfam" id="PF03167">
    <property type="entry name" value="UDG"/>
    <property type="match status" value="1"/>
</dbReference>
<dbReference type="VEuPathDB" id="AmoebaDB:EHI_178910"/>
<accession>A0A5K1UY20</accession>
<comment type="similarity">
    <text evidence="1 5 7">Belongs to the uracil-DNA glycosylase (UDG) superfamily. UNG family.</text>
</comment>
<dbReference type="NCBIfam" id="NF003589">
    <property type="entry name" value="PRK05254.1-2"/>
    <property type="match status" value="1"/>
</dbReference>
<dbReference type="GO" id="GO:0097510">
    <property type="term" value="P:base-excision repair, AP site formation via deaminated base removal"/>
    <property type="evidence" value="ECO:0007669"/>
    <property type="project" value="TreeGrafter"/>
</dbReference>
<dbReference type="InterPro" id="IPR002043">
    <property type="entry name" value="UDG_fam1"/>
</dbReference>
<feature type="domain" description="Uracil-DNA glycosylase-like" evidence="8">
    <location>
        <begin position="89"/>
        <end position="248"/>
    </location>
</feature>
<comment type="caution">
    <text evidence="9">The sequence shown here is derived from an EMBL/GenBank/DDBJ whole genome shotgun (WGS) entry which is preliminary data.</text>
</comment>
<evidence type="ECO:0000256" key="1">
    <source>
        <dbReference type="ARBA" id="ARBA00008184"/>
    </source>
</evidence>
<evidence type="ECO:0000313" key="10">
    <source>
        <dbReference type="Proteomes" id="UP000078387"/>
    </source>
</evidence>
<comment type="function">
    <text evidence="5 7">Excises uracil residues from the DNA which can arise as a result of misincorporation of dUMP residues by DNA polymerase or due to deamination of cytosine.</text>
</comment>
<dbReference type="EC" id="3.2.2.27" evidence="5 7"/>
<dbReference type="VEuPathDB" id="AmoebaDB:EHI5A_099040"/>
<dbReference type="VEuPathDB" id="AmoebaDB:EHI7A_157180"/>
<keyword evidence="3 5" id="KW-0378">Hydrolase</keyword>
<dbReference type="SMART" id="SM00987">
    <property type="entry name" value="UreE_C"/>
    <property type="match status" value="1"/>
</dbReference>
<reference evidence="9 10" key="1">
    <citation type="submission" date="2016-05" db="EMBL/GenBank/DDBJ databases">
        <title>First whole genome sequencing of Entamoeba histolytica HM1:IMSS-clone-6.</title>
        <authorList>
            <person name="Mukherjee Avik.K."/>
            <person name="Izumyama S."/>
            <person name="Nakada-Tsukui K."/>
            <person name="Nozaki T."/>
        </authorList>
    </citation>
    <scope>NUCLEOTIDE SEQUENCE [LARGE SCALE GENOMIC DNA]</scope>
    <source>
        <strain evidence="9 10">HM1:IMSS clone 6</strain>
    </source>
</reference>
<evidence type="ECO:0000256" key="2">
    <source>
        <dbReference type="ARBA" id="ARBA00022763"/>
    </source>
</evidence>
<dbReference type="PROSITE" id="PS00130">
    <property type="entry name" value="U_DNA_GLYCOSYLASE"/>
    <property type="match status" value="1"/>
</dbReference>
<dbReference type="Proteomes" id="UP000078387">
    <property type="component" value="Unassembled WGS sequence"/>
</dbReference>
<dbReference type="FunFam" id="3.40.470.10:FF:000014">
    <property type="entry name" value="Uracil-DNA glycosylase"/>
    <property type="match status" value="1"/>
</dbReference>
<keyword evidence="5" id="KW-0539">Nucleus</keyword>
<feature type="active site" description="Proton acceptor" evidence="5 6">
    <location>
        <position position="104"/>
    </location>
</feature>
<evidence type="ECO:0000259" key="8">
    <source>
        <dbReference type="SMART" id="SM00986"/>
    </source>
</evidence>
<dbReference type="VEuPathDB" id="AmoebaDB:EHI8A_177450"/>
<dbReference type="NCBIfam" id="NF003592">
    <property type="entry name" value="PRK05254.1-5"/>
    <property type="match status" value="1"/>
</dbReference>
<comment type="subcellular location">
    <subcellularLocation>
        <location evidence="5">Mitochondrion</location>
    </subcellularLocation>
    <subcellularLocation>
        <location evidence="5">Nucleus</location>
    </subcellularLocation>
</comment>
<evidence type="ECO:0000256" key="6">
    <source>
        <dbReference type="PROSITE-ProRule" id="PRU10072"/>
    </source>
</evidence>
<protein>
    <recommendedName>
        <fullName evidence="5 7">Uracil-DNA glycosylase</fullName>
        <shortName evidence="5">UDG</shortName>
        <ecNumber evidence="5 7">3.2.2.27</ecNumber>
    </recommendedName>
</protein>
<dbReference type="AlphaFoldDB" id="A0A5K1UY20"/>
<dbReference type="InterPro" id="IPR005122">
    <property type="entry name" value="Uracil-DNA_glycosylase-like"/>
</dbReference>
<dbReference type="HAMAP" id="MF_00148">
    <property type="entry name" value="UDG"/>
    <property type="match status" value="1"/>
</dbReference>
<dbReference type="VEuPathDB" id="AmoebaDB:KM1_250320"/>
<comment type="catalytic activity">
    <reaction evidence="5 7">
        <text>Hydrolyzes single-stranded DNA or mismatched double-stranded DNA and polynucleotides, releasing free uracil.</text>
        <dbReference type="EC" id="3.2.2.27"/>
    </reaction>
</comment>
<dbReference type="CDD" id="cd10027">
    <property type="entry name" value="UDG-F1-like"/>
    <property type="match status" value="1"/>
</dbReference>
<sequence length="262" mass="29905">MKRGSNCKKGKTDITDFFQTKKTTQPQTISSNEVWEHPLFKYLTDPGWRQVLEPVFKKYVNNKEILNIAAIYEKENIYPPKELIFNAFNVTPFEQVKVVIIGQDPYIKKGQAHGLCFSVNKGIAIPPSLKTIYKELKRTIPEFQIPKHGYLMEWAKQGVLMLNATLTVKEGKSNSHEKLWKNFTDDIINVLCQKKEGLVYLLWGAFAQKKASGVDSTKNCCLKAPHPSPLAKGGFDNCNHFIQCNDYLKQIGKEPINWVLTP</sequence>
<evidence type="ECO:0000256" key="5">
    <source>
        <dbReference type="HAMAP-Rule" id="MF_03166"/>
    </source>
</evidence>
<organism evidence="9 10">
    <name type="scientific">Entamoeba histolytica</name>
    <dbReference type="NCBI Taxonomy" id="5759"/>
    <lineage>
        <taxon>Eukaryota</taxon>
        <taxon>Amoebozoa</taxon>
        <taxon>Evosea</taxon>
        <taxon>Archamoebae</taxon>
        <taxon>Mastigamoebida</taxon>
        <taxon>Entamoebidae</taxon>
        <taxon>Entamoeba</taxon>
    </lineage>
</organism>
<dbReference type="OMA" id="PWTRQGV"/>
<dbReference type="PANTHER" id="PTHR11264:SF0">
    <property type="entry name" value="URACIL-DNA GLYCOSYLASE"/>
    <property type="match status" value="1"/>
</dbReference>
<dbReference type="SMART" id="SM00986">
    <property type="entry name" value="UDG"/>
    <property type="match status" value="1"/>
</dbReference>
<evidence type="ECO:0000256" key="4">
    <source>
        <dbReference type="ARBA" id="ARBA00023204"/>
    </source>
</evidence>
<dbReference type="NCBIfam" id="TIGR00628">
    <property type="entry name" value="ung"/>
    <property type="match status" value="1"/>
</dbReference>
<evidence type="ECO:0000256" key="3">
    <source>
        <dbReference type="ARBA" id="ARBA00022801"/>
    </source>
</evidence>
<keyword evidence="5" id="KW-0496">Mitochondrion</keyword>
<dbReference type="PANTHER" id="PTHR11264">
    <property type="entry name" value="URACIL-DNA GLYCOSYLASE"/>
    <property type="match status" value="1"/>
</dbReference>
<dbReference type="GO" id="GO:0005634">
    <property type="term" value="C:nucleus"/>
    <property type="evidence" value="ECO:0007669"/>
    <property type="project" value="UniProtKB-SubCell"/>
</dbReference>
<dbReference type="GO" id="GO:0005739">
    <property type="term" value="C:mitochondrion"/>
    <property type="evidence" value="ECO:0007669"/>
    <property type="project" value="UniProtKB-SubCell"/>
</dbReference>
<dbReference type="Gene3D" id="3.40.470.10">
    <property type="entry name" value="Uracil-DNA glycosylase-like domain"/>
    <property type="match status" value="1"/>
</dbReference>
<dbReference type="InterPro" id="IPR036895">
    <property type="entry name" value="Uracil-DNA_glycosylase-like_sf"/>
</dbReference>
<name>A0A5K1UY20_ENTHI</name>
<gene>
    <name evidence="9" type="ORF">CL6EHI_178910</name>
</gene>